<sequence length="71" mass="7908">MRNIGPEEKKGLNLFVGLPRNVKHTLFSNGGHATGRIRENLALCGLTDMTDLSNMLHVSASLHYRTCQFKP</sequence>
<dbReference type="AlphaFoldDB" id="A0A1V4KEN7"/>
<organism evidence="1 2">
    <name type="scientific">Patagioenas fasciata monilis</name>
    <dbReference type="NCBI Taxonomy" id="372326"/>
    <lineage>
        <taxon>Eukaryota</taxon>
        <taxon>Metazoa</taxon>
        <taxon>Chordata</taxon>
        <taxon>Craniata</taxon>
        <taxon>Vertebrata</taxon>
        <taxon>Euteleostomi</taxon>
        <taxon>Archelosauria</taxon>
        <taxon>Archosauria</taxon>
        <taxon>Dinosauria</taxon>
        <taxon>Saurischia</taxon>
        <taxon>Theropoda</taxon>
        <taxon>Coelurosauria</taxon>
        <taxon>Aves</taxon>
        <taxon>Neognathae</taxon>
        <taxon>Neoaves</taxon>
        <taxon>Columbimorphae</taxon>
        <taxon>Columbiformes</taxon>
        <taxon>Columbidae</taxon>
        <taxon>Patagioenas</taxon>
    </lineage>
</organism>
<evidence type="ECO:0000313" key="2">
    <source>
        <dbReference type="Proteomes" id="UP000190648"/>
    </source>
</evidence>
<reference evidence="1 2" key="1">
    <citation type="submission" date="2016-02" db="EMBL/GenBank/DDBJ databases">
        <title>Band-tailed pigeon sequencing and assembly.</title>
        <authorList>
            <person name="Soares A.E."/>
            <person name="Novak B.J."/>
            <person name="Rice E.S."/>
            <person name="O'Connell B."/>
            <person name="Chang D."/>
            <person name="Weber S."/>
            <person name="Shapiro B."/>
        </authorList>
    </citation>
    <scope>NUCLEOTIDE SEQUENCE [LARGE SCALE GENOMIC DNA]</scope>
    <source>
        <strain evidence="1">BTP2013</strain>
        <tissue evidence="1">Blood</tissue>
    </source>
</reference>
<protein>
    <submittedName>
        <fullName evidence="1">Uncharacterized protein</fullName>
    </submittedName>
</protein>
<evidence type="ECO:0000313" key="1">
    <source>
        <dbReference type="EMBL" id="OPJ82851.1"/>
    </source>
</evidence>
<dbReference type="EMBL" id="LSYS01003385">
    <property type="protein sequence ID" value="OPJ82851.1"/>
    <property type="molecule type" value="Genomic_DNA"/>
</dbReference>
<accession>A0A1V4KEN7</accession>
<comment type="caution">
    <text evidence="1">The sequence shown here is derived from an EMBL/GenBank/DDBJ whole genome shotgun (WGS) entry which is preliminary data.</text>
</comment>
<name>A0A1V4KEN7_PATFA</name>
<keyword evidence="2" id="KW-1185">Reference proteome</keyword>
<dbReference type="Proteomes" id="UP000190648">
    <property type="component" value="Unassembled WGS sequence"/>
</dbReference>
<gene>
    <name evidence="1" type="ORF">AV530_010331</name>
</gene>
<proteinExistence type="predicted"/>